<gene>
    <name evidence="2" type="ORF">AXF42_Ash019875</name>
</gene>
<dbReference type="AlphaFoldDB" id="A0A2H9ZX54"/>
<evidence type="ECO:0000313" key="3">
    <source>
        <dbReference type="Proteomes" id="UP000236161"/>
    </source>
</evidence>
<protein>
    <submittedName>
        <fullName evidence="2">Uncharacterized protein</fullName>
    </submittedName>
</protein>
<dbReference type="InterPro" id="IPR025322">
    <property type="entry name" value="PADRE_dom"/>
</dbReference>
<dbReference type="EMBL" id="KZ453045">
    <property type="protein sequence ID" value="PKA47864.1"/>
    <property type="molecule type" value="Genomic_DNA"/>
</dbReference>
<dbReference type="Pfam" id="PF14009">
    <property type="entry name" value="PADRE"/>
    <property type="match status" value="1"/>
</dbReference>
<dbReference type="PANTHER" id="PTHR33413">
    <property type="entry name" value="EXPRESSED PROTEIN"/>
    <property type="match status" value="1"/>
</dbReference>
<sequence>MGNCQATDAAAAVIQHPDGRLERLYSPATAGDVMRSHPGHYLALVTFCISSAGGKVTPAGHPLAGEGAAAAAAAVGGERIRFTRVRLLKHKELLLIGQVYRLVTSQEVIKALQARKEERMRKQQNELRHEREQQKVRKTESSIEEDDGRGKQVSEKERFMKTSRQWQPSLHSISEASS</sequence>
<feature type="compositionally biased region" description="Basic and acidic residues" evidence="1">
    <location>
        <begin position="148"/>
        <end position="160"/>
    </location>
</feature>
<evidence type="ECO:0000256" key="1">
    <source>
        <dbReference type="SAM" id="MobiDB-lite"/>
    </source>
</evidence>
<feature type="compositionally biased region" description="Basic and acidic residues" evidence="1">
    <location>
        <begin position="120"/>
        <end position="141"/>
    </location>
</feature>
<feature type="region of interest" description="Disordered" evidence="1">
    <location>
        <begin position="120"/>
        <end position="178"/>
    </location>
</feature>
<accession>A0A2H9ZX54</accession>
<dbReference type="PANTHER" id="PTHR33413:SF35">
    <property type="entry name" value="OS09G0381600 PROTEIN"/>
    <property type="match status" value="1"/>
</dbReference>
<reference evidence="2 3" key="1">
    <citation type="journal article" date="2017" name="Nature">
        <title>The Apostasia genome and the evolution of orchids.</title>
        <authorList>
            <person name="Zhang G.Q."/>
            <person name="Liu K.W."/>
            <person name="Li Z."/>
            <person name="Lohaus R."/>
            <person name="Hsiao Y.Y."/>
            <person name="Niu S.C."/>
            <person name="Wang J.Y."/>
            <person name="Lin Y.C."/>
            <person name="Xu Q."/>
            <person name="Chen L.J."/>
            <person name="Yoshida K."/>
            <person name="Fujiwara S."/>
            <person name="Wang Z.W."/>
            <person name="Zhang Y.Q."/>
            <person name="Mitsuda N."/>
            <person name="Wang M."/>
            <person name="Liu G.H."/>
            <person name="Pecoraro L."/>
            <person name="Huang H.X."/>
            <person name="Xiao X.J."/>
            <person name="Lin M."/>
            <person name="Wu X.Y."/>
            <person name="Wu W.L."/>
            <person name="Chen Y.Y."/>
            <person name="Chang S.B."/>
            <person name="Sakamoto S."/>
            <person name="Ohme-Takagi M."/>
            <person name="Yagi M."/>
            <person name="Zeng S.J."/>
            <person name="Shen C.Y."/>
            <person name="Yeh C.M."/>
            <person name="Luo Y.B."/>
            <person name="Tsai W.C."/>
            <person name="Van de Peer Y."/>
            <person name="Liu Z.J."/>
        </authorList>
    </citation>
    <scope>NUCLEOTIDE SEQUENCE [LARGE SCALE GENOMIC DNA]</scope>
    <source>
        <strain evidence="3">cv. Shenzhen</strain>
        <tissue evidence="2">Stem</tissue>
    </source>
</reference>
<feature type="compositionally biased region" description="Polar residues" evidence="1">
    <location>
        <begin position="162"/>
        <end position="178"/>
    </location>
</feature>
<organism evidence="2 3">
    <name type="scientific">Apostasia shenzhenica</name>
    <dbReference type="NCBI Taxonomy" id="1088818"/>
    <lineage>
        <taxon>Eukaryota</taxon>
        <taxon>Viridiplantae</taxon>
        <taxon>Streptophyta</taxon>
        <taxon>Embryophyta</taxon>
        <taxon>Tracheophyta</taxon>
        <taxon>Spermatophyta</taxon>
        <taxon>Magnoliopsida</taxon>
        <taxon>Liliopsida</taxon>
        <taxon>Asparagales</taxon>
        <taxon>Orchidaceae</taxon>
        <taxon>Apostasioideae</taxon>
        <taxon>Apostasia</taxon>
    </lineage>
</organism>
<keyword evidence="3" id="KW-1185">Reference proteome</keyword>
<dbReference type="OrthoDB" id="747498at2759"/>
<proteinExistence type="predicted"/>
<dbReference type="STRING" id="1088818.A0A2H9ZX54"/>
<evidence type="ECO:0000313" key="2">
    <source>
        <dbReference type="EMBL" id="PKA47864.1"/>
    </source>
</evidence>
<name>A0A2H9ZX54_9ASPA</name>
<dbReference type="Proteomes" id="UP000236161">
    <property type="component" value="Unassembled WGS sequence"/>
</dbReference>